<dbReference type="Proteomes" id="UP001552299">
    <property type="component" value="Unassembled WGS sequence"/>
</dbReference>
<accession>A0ABD0TUJ7</accession>
<keyword evidence="2" id="KW-1185">Reference proteome</keyword>
<proteinExistence type="predicted"/>
<name>A0ABD0TUJ7_DENTH</name>
<gene>
    <name evidence="1" type="ORF">M5K25_027724</name>
</gene>
<evidence type="ECO:0000313" key="2">
    <source>
        <dbReference type="Proteomes" id="UP001552299"/>
    </source>
</evidence>
<evidence type="ECO:0000313" key="1">
    <source>
        <dbReference type="EMBL" id="KAL0903351.1"/>
    </source>
</evidence>
<comment type="caution">
    <text evidence="1">The sequence shown here is derived from an EMBL/GenBank/DDBJ whole genome shotgun (WGS) entry which is preliminary data.</text>
</comment>
<dbReference type="AlphaFoldDB" id="A0ABD0TUJ7"/>
<sequence length="97" mass="10598">MCIEAGESFKSKAAKWRLISAEKLENPPEEQRLAWQREAAGGLCSAELLLCFFEKSSDNRKIEVSSRNLEPPSVGSDIYGSVTLPSWVAGGVRTPAN</sequence>
<organism evidence="1 2">
    <name type="scientific">Dendrobium thyrsiflorum</name>
    <name type="common">Pinecone-like raceme dendrobium</name>
    <name type="synonym">Orchid</name>
    <dbReference type="NCBI Taxonomy" id="117978"/>
    <lineage>
        <taxon>Eukaryota</taxon>
        <taxon>Viridiplantae</taxon>
        <taxon>Streptophyta</taxon>
        <taxon>Embryophyta</taxon>
        <taxon>Tracheophyta</taxon>
        <taxon>Spermatophyta</taxon>
        <taxon>Magnoliopsida</taxon>
        <taxon>Liliopsida</taxon>
        <taxon>Asparagales</taxon>
        <taxon>Orchidaceae</taxon>
        <taxon>Epidendroideae</taxon>
        <taxon>Malaxideae</taxon>
        <taxon>Dendrobiinae</taxon>
        <taxon>Dendrobium</taxon>
    </lineage>
</organism>
<dbReference type="EMBL" id="JANQDX010000020">
    <property type="protein sequence ID" value="KAL0903351.1"/>
    <property type="molecule type" value="Genomic_DNA"/>
</dbReference>
<protein>
    <submittedName>
        <fullName evidence="1">Uncharacterized protein</fullName>
    </submittedName>
</protein>
<reference evidence="1 2" key="1">
    <citation type="journal article" date="2024" name="Plant Biotechnol. J.">
        <title>Dendrobium thyrsiflorum genome and its molecular insights into genes involved in important horticultural traits.</title>
        <authorList>
            <person name="Chen B."/>
            <person name="Wang J.Y."/>
            <person name="Zheng P.J."/>
            <person name="Li K.L."/>
            <person name="Liang Y.M."/>
            <person name="Chen X.F."/>
            <person name="Zhang C."/>
            <person name="Zhao X."/>
            <person name="He X."/>
            <person name="Zhang G.Q."/>
            <person name="Liu Z.J."/>
            <person name="Xu Q."/>
        </authorList>
    </citation>
    <scope>NUCLEOTIDE SEQUENCE [LARGE SCALE GENOMIC DNA]</scope>
    <source>
        <strain evidence="1">GZMU011</strain>
    </source>
</reference>